<feature type="chain" id="PRO_5002655112" evidence="1">
    <location>
        <begin position="19"/>
        <end position="118"/>
    </location>
</feature>
<dbReference type="AlphaFoldDB" id="A3K059"/>
<dbReference type="RefSeq" id="WP_005856616.1">
    <property type="nucleotide sequence ID" value="NZ_AAYA01000003.1"/>
</dbReference>
<evidence type="ECO:0000313" key="2">
    <source>
        <dbReference type="EMBL" id="EBA09174.1"/>
    </source>
</evidence>
<organism evidence="2 3">
    <name type="scientific">Sagittula stellata (strain ATCC 700073 / DSM 11524 / E-37)</name>
    <dbReference type="NCBI Taxonomy" id="388399"/>
    <lineage>
        <taxon>Bacteria</taxon>
        <taxon>Pseudomonadati</taxon>
        <taxon>Pseudomonadota</taxon>
        <taxon>Alphaproteobacteria</taxon>
        <taxon>Rhodobacterales</taxon>
        <taxon>Roseobacteraceae</taxon>
        <taxon>Sagittula</taxon>
    </lineage>
</organism>
<evidence type="ECO:0000256" key="1">
    <source>
        <dbReference type="SAM" id="SignalP"/>
    </source>
</evidence>
<name>A3K059_SAGS3</name>
<dbReference type="eggNOG" id="ENOG50344C8">
    <property type="taxonomic scope" value="Bacteria"/>
</dbReference>
<keyword evidence="1" id="KW-0732">Signal</keyword>
<protein>
    <submittedName>
        <fullName evidence="2">5'-methylthioadenosine phosphorylase</fullName>
        <ecNumber evidence="2">2.4.2.28</ecNumber>
    </submittedName>
</protein>
<dbReference type="Proteomes" id="UP000005713">
    <property type="component" value="Unassembled WGS sequence"/>
</dbReference>
<gene>
    <name evidence="2" type="ORF">SSE37_23069</name>
</gene>
<keyword evidence="2" id="KW-0328">Glycosyltransferase</keyword>
<dbReference type="EC" id="2.4.2.28" evidence="2"/>
<reference evidence="2 3" key="1">
    <citation type="submission" date="2006-06" db="EMBL/GenBank/DDBJ databases">
        <authorList>
            <person name="Moran M.A."/>
            <person name="Ferriera S."/>
            <person name="Johnson J."/>
            <person name="Kravitz S."/>
            <person name="Beeson K."/>
            <person name="Sutton G."/>
            <person name="Rogers Y.-H."/>
            <person name="Friedman R."/>
            <person name="Frazier M."/>
            <person name="Venter J.C."/>
        </authorList>
    </citation>
    <scope>NUCLEOTIDE SEQUENCE [LARGE SCALE GENOMIC DNA]</scope>
    <source>
        <strain evidence="2 3">E-37</strain>
    </source>
</reference>
<sequence>MRLVALALIVTCASPLSAQVTFSSTDSYVMGAGGWTCAKVLETFHGTDESLKGQLAGWVLGVWTRATTEREKGFTDIVENVGGLKIYEATLNECRQAPPSTYLYRVAYKMIENTNPQK</sequence>
<comment type="caution">
    <text evidence="2">The sequence shown here is derived from an EMBL/GenBank/DDBJ whole genome shotgun (WGS) entry which is preliminary data.</text>
</comment>
<dbReference type="EMBL" id="AAYA01000003">
    <property type="protein sequence ID" value="EBA09174.1"/>
    <property type="molecule type" value="Genomic_DNA"/>
</dbReference>
<evidence type="ECO:0000313" key="3">
    <source>
        <dbReference type="Proteomes" id="UP000005713"/>
    </source>
</evidence>
<keyword evidence="3" id="KW-1185">Reference proteome</keyword>
<dbReference type="GO" id="GO:0017061">
    <property type="term" value="F:S-methyl-5-thioadenosine phosphorylase activity"/>
    <property type="evidence" value="ECO:0007669"/>
    <property type="project" value="UniProtKB-EC"/>
</dbReference>
<keyword evidence="2" id="KW-0808">Transferase</keyword>
<proteinExistence type="predicted"/>
<feature type="signal peptide" evidence="1">
    <location>
        <begin position="1"/>
        <end position="18"/>
    </location>
</feature>
<accession>A3K059</accession>